<evidence type="ECO:0000256" key="1">
    <source>
        <dbReference type="SAM" id="MobiDB-lite"/>
    </source>
</evidence>
<reference evidence="2" key="1">
    <citation type="journal article" date="2014" name="Int. J. Syst. Evol. Microbiol.">
        <title>Complete genome sequence of Corynebacterium casei LMG S-19264T (=DSM 44701T), isolated from a smear-ripened cheese.</title>
        <authorList>
            <consortium name="US DOE Joint Genome Institute (JGI-PGF)"/>
            <person name="Walter F."/>
            <person name="Albersmeier A."/>
            <person name="Kalinowski J."/>
            <person name="Ruckert C."/>
        </authorList>
    </citation>
    <scope>NUCLEOTIDE SEQUENCE</scope>
    <source>
        <strain evidence="2">JCM 4784</strain>
    </source>
</reference>
<dbReference type="Proteomes" id="UP000608024">
    <property type="component" value="Unassembled WGS sequence"/>
</dbReference>
<feature type="compositionally biased region" description="Basic and acidic residues" evidence="1">
    <location>
        <begin position="86"/>
        <end position="99"/>
    </location>
</feature>
<dbReference type="EMBL" id="BNBT01000007">
    <property type="protein sequence ID" value="GHE40723.1"/>
    <property type="molecule type" value="Genomic_DNA"/>
</dbReference>
<dbReference type="AlphaFoldDB" id="A0A918Z7M8"/>
<feature type="compositionally biased region" description="Low complexity" evidence="1">
    <location>
        <begin position="49"/>
        <end position="78"/>
    </location>
</feature>
<accession>A0A918Z7M8</accession>
<feature type="compositionally biased region" description="Basic and acidic residues" evidence="1">
    <location>
        <begin position="1"/>
        <end position="24"/>
    </location>
</feature>
<feature type="region of interest" description="Disordered" evidence="1">
    <location>
        <begin position="1"/>
        <end position="26"/>
    </location>
</feature>
<sequence>MKPPTTDRPDRRPGRGDRRPDPAPRARHWAVTTLVVLLSLLCGGMAPAAAAPGPAATPATPVAPLTPVVPVTPGLGPAEAPPPTADTRERTARDGEVHHPPCHFARAHDSRTSSAYGRRGRDRAHSPAPHARTGTDTAPGPAGPERALRTGVQLLLLYCVARS</sequence>
<feature type="region of interest" description="Disordered" evidence="1">
    <location>
        <begin position="49"/>
        <end position="146"/>
    </location>
</feature>
<dbReference type="RefSeq" id="WP_190134392.1">
    <property type="nucleotide sequence ID" value="NZ_BNBT01000007.1"/>
</dbReference>
<proteinExistence type="predicted"/>
<comment type="caution">
    <text evidence="2">The sequence shown here is derived from an EMBL/GenBank/DDBJ whole genome shotgun (WGS) entry which is preliminary data.</text>
</comment>
<reference evidence="2" key="2">
    <citation type="submission" date="2020-09" db="EMBL/GenBank/DDBJ databases">
        <authorList>
            <person name="Sun Q."/>
            <person name="Ohkuma M."/>
        </authorList>
    </citation>
    <scope>NUCLEOTIDE SEQUENCE</scope>
    <source>
        <strain evidence="2">JCM 4784</strain>
    </source>
</reference>
<organism evidence="2 3">
    <name type="scientific">Streptomyces longispororuber</name>
    <dbReference type="NCBI Taxonomy" id="68230"/>
    <lineage>
        <taxon>Bacteria</taxon>
        <taxon>Bacillati</taxon>
        <taxon>Actinomycetota</taxon>
        <taxon>Actinomycetes</taxon>
        <taxon>Kitasatosporales</taxon>
        <taxon>Streptomycetaceae</taxon>
        <taxon>Streptomyces</taxon>
    </lineage>
</organism>
<name>A0A918Z7M8_9ACTN</name>
<evidence type="ECO:0000313" key="3">
    <source>
        <dbReference type="Proteomes" id="UP000608024"/>
    </source>
</evidence>
<protein>
    <submittedName>
        <fullName evidence="2">Uncharacterized protein</fullName>
    </submittedName>
</protein>
<gene>
    <name evidence="2" type="ORF">GCM10018785_07790</name>
</gene>
<keyword evidence="3" id="KW-1185">Reference proteome</keyword>
<evidence type="ECO:0000313" key="2">
    <source>
        <dbReference type="EMBL" id="GHE40723.1"/>
    </source>
</evidence>